<evidence type="ECO:0000256" key="2">
    <source>
        <dbReference type="ARBA" id="ARBA00022741"/>
    </source>
</evidence>
<dbReference type="Gene3D" id="1.10.510.10">
    <property type="entry name" value="Transferase(Phosphotransferase) domain 1"/>
    <property type="match status" value="1"/>
</dbReference>
<organism evidence="6 7">
    <name type="scientific">Durusdinium trenchii</name>
    <dbReference type="NCBI Taxonomy" id="1381693"/>
    <lineage>
        <taxon>Eukaryota</taxon>
        <taxon>Sar</taxon>
        <taxon>Alveolata</taxon>
        <taxon>Dinophyceae</taxon>
        <taxon>Suessiales</taxon>
        <taxon>Symbiodiniaceae</taxon>
        <taxon>Durusdinium</taxon>
    </lineage>
</organism>
<comment type="caution">
    <text evidence="6">The sequence shown here is derived from an EMBL/GenBank/DDBJ whole genome shotgun (WGS) entry which is preliminary data.</text>
</comment>
<protein>
    <recommendedName>
        <fullName evidence="5">Protein kinase domain-containing protein</fullName>
    </recommendedName>
</protein>
<keyword evidence="1" id="KW-0808">Transferase</keyword>
<evidence type="ECO:0000256" key="3">
    <source>
        <dbReference type="ARBA" id="ARBA00022777"/>
    </source>
</evidence>
<feature type="domain" description="Protein kinase" evidence="5">
    <location>
        <begin position="20"/>
        <end position="222"/>
    </location>
</feature>
<dbReference type="PROSITE" id="PS50011">
    <property type="entry name" value="PROTEIN_KINASE_DOM"/>
    <property type="match status" value="1"/>
</dbReference>
<gene>
    <name evidence="6" type="ORF">SCF082_LOCUS29394</name>
</gene>
<evidence type="ECO:0000313" key="7">
    <source>
        <dbReference type="Proteomes" id="UP001642464"/>
    </source>
</evidence>
<dbReference type="InterPro" id="IPR000719">
    <property type="entry name" value="Prot_kinase_dom"/>
</dbReference>
<dbReference type="PANTHER" id="PTHR24348:SF22">
    <property type="entry name" value="NON-SPECIFIC SERINE_THREONINE PROTEIN KINASE"/>
    <property type="match status" value="1"/>
</dbReference>
<evidence type="ECO:0000313" key="6">
    <source>
        <dbReference type="EMBL" id="CAK9054055.1"/>
    </source>
</evidence>
<dbReference type="PANTHER" id="PTHR24348">
    <property type="entry name" value="SERINE/THREONINE-PROTEIN KINASE UNC-51-RELATED"/>
    <property type="match status" value="1"/>
</dbReference>
<sequence>KDAQDEPEQILCQAEQILQASLVTSVGNGQFGSVYQVNSKVAVKHVRGQLVDVMSEIRVLQLVQSENVVRLLGFAVLPSQAYIYVEMCSGGDMGGKTFDEDSLAPLMLQLVNAVQHVHGKGAIHQDIKPRNMFLKDTRLLLGDFGCVCLQADAAAGQARLAGTRQYHPPDVIAGGPPTASMDVWAVGITTWELLTGARPFRTFPCNRGWVSQPGPRDLCSNN</sequence>
<dbReference type="EMBL" id="CAXAMM010023725">
    <property type="protein sequence ID" value="CAK9054055.1"/>
    <property type="molecule type" value="Genomic_DNA"/>
</dbReference>
<dbReference type="Pfam" id="PF00069">
    <property type="entry name" value="Pkinase"/>
    <property type="match status" value="1"/>
</dbReference>
<evidence type="ECO:0000259" key="5">
    <source>
        <dbReference type="PROSITE" id="PS50011"/>
    </source>
</evidence>
<dbReference type="SMART" id="SM00220">
    <property type="entry name" value="S_TKc"/>
    <property type="match status" value="1"/>
</dbReference>
<keyword evidence="2" id="KW-0547">Nucleotide-binding</keyword>
<keyword evidence="4" id="KW-0067">ATP-binding</keyword>
<evidence type="ECO:0000256" key="4">
    <source>
        <dbReference type="ARBA" id="ARBA00022840"/>
    </source>
</evidence>
<dbReference type="InterPro" id="IPR045269">
    <property type="entry name" value="Atg1-like"/>
</dbReference>
<dbReference type="InterPro" id="IPR011009">
    <property type="entry name" value="Kinase-like_dom_sf"/>
</dbReference>
<evidence type="ECO:0000256" key="1">
    <source>
        <dbReference type="ARBA" id="ARBA00022679"/>
    </source>
</evidence>
<reference evidence="6 7" key="1">
    <citation type="submission" date="2024-02" db="EMBL/GenBank/DDBJ databases">
        <authorList>
            <person name="Chen Y."/>
            <person name="Shah S."/>
            <person name="Dougan E. K."/>
            <person name="Thang M."/>
            <person name="Chan C."/>
        </authorList>
    </citation>
    <scope>NUCLEOTIDE SEQUENCE [LARGE SCALE GENOMIC DNA]</scope>
</reference>
<feature type="non-terminal residue" evidence="6">
    <location>
        <position position="1"/>
    </location>
</feature>
<dbReference type="SUPFAM" id="SSF56112">
    <property type="entry name" value="Protein kinase-like (PK-like)"/>
    <property type="match status" value="1"/>
</dbReference>
<name>A0ABP0MRE3_9DINO</name>
<proteinExistence type="predicted"/>
<dbReference type="Proteomes" id="UP001642464">
    <property type="component" value="Unassembled WGS sequence"/>
</dbReference>
<keyword evidence="7" id="KW-1185">Reference proteome</keyword>
<keyword evidence="3" id="KW-0418">Kinase</keyword>
<accession>A0ABP0MRE3</accession>